<dbReference type="InterPro" id="IPR002156">
    <property type="entry name" value="RNaseH_domain"/>
</dbReference>
<dbReference type="InterPro" id="IPR036397">
    <property type="entry name" value="RNaseH_sf"/>
</dbReference>
<dbReference type="AlphaFoldDB" id="A0A151IC36"/>
<gene>
    <name evidence="2" type="ORF">ALC62_11974</name>
</gene>
<dbReference type="PANTHER" id="PTHR33273">
    <property type="entry name" value="DOMAIN-CONTAINING PROTEIN, PUTATIVE-RELATED"/>
    <property type="match status" value="1"/>
</dbReference>
<dbReference type="GO" id="GO:0003676">
    <property type="term" value="F:nucleic acid binding"/>
    <property type="evidence" value="ECO:0007669"/>
    <property type="project" value="InterPro"/>
</dbReference>
<dbReference type="STRING" id="456900.A0A151IC36"/>
<keyword evidence="3" id="KW-1185">Reference proteome</keyword>
<dbReference type="Proteomes" id="UP000078542">
    <property type="component" value="Unassembled WGS sequence"/>
</dbReference>
<dbReference type="InterPro" id="IPR005135">
    <property type="entry name" value="Endo/exonuclease/phosphatase"/>
</dbReference>
<dbReference type="InterPro" id="IPR012337">
    <property type="entry name" value="RNaseH-like_sf"/>
</dbReference>
<dbReference type="InterPro" id="IPR036691">
    <property type="entry name" value="Endo/exonu/phosph_ase_sf"/>
</dbReference>
<sequence length="696" mass="78894">MNKGSAPLSVFQWNCRGLMGNLSQVQSLLSQQDLVCLQETLLKPDSTFNSSGHAQLRADITSAGDRGVAMLIRNSLRFDPVDLSAFSHPSWEIQGAAFTTRDSSTLVIFNVYRHCNVATPAQVIRALLTFSSSFNHALIVGDLNAHYTSWFCDLSDTVGHALFEELDRVNYSILNEDLPTLIQPPGKRKSVIDLAIVSSALALIAHFFTEEDPMGSDHYRVCTIVGCSHMEISHPSSFVWKERIQYKIIRQALGYRISTPINVLLYEAKKCPLKQRFNRLTASFLFKCWSGFNNLIKEGIMDMERNLDTVNKKIKAINSSPSFNRYAIHHEDLYKIYHSETSPEFACDFETMIHEPFCSYDLCSVRKDSPNELFISEFKCKTAEFIACSDIAIYTDGSKIGEDGPVGAAVYSSKEDFRLARKLPTNFSVFSAEAWAIGEALKLILDRGANSAIVFTDSKSVLEAISSHYHSQPNYIIHQVKSLLMRLNRERKVIVLFWIPSHKGILGNEVVDGLANSAARSEDLPEDLAIPFTDARKIVSDHAKRTFTGWLTNAARFKGTKHAELYQNSSPQPWFYSKSLEREEILLVNRIRSNHYNLNESLFRKGMTASAACHCGFECQDVNHIIFDCPKSRNKSEHLLNFLFNKYPRSIPNDIFLLLKKPSAGLCRRLLDFFKLLDVRLWLRSSCHYECFEAFD</sequence>
<organism evidence="2 3">
    <name type="scientific">Cyphomyrmex costatus</name>
    <dbReference type="NCBI Taxonomy" id="456900"/>
    <lineage>
        <taxon>Eukaryota</taxon>
        <taxon>Metazoa</taxon>
        <taxon>Ecdysozoa</taxon>
        <taxon>Arthropoda</taxon>
        <taxon>Hexapoda</taxon>
        <taxon>Insecta</taxon>
        <taxon>Pterygota</taxon>
        <taxon>Neoptera</taxon>
        <taxon>Endopterygota</taxon>
        <taxon>Hymenoptera</taxon>
        <taxon>Apocrita</taxon>
        <taxon>Aculeata</taxon>
        <taxon>Formicoidea</taxon>
        <taxon>Formicidae</taxon>
        <taxon>Myrmicinae</taxon>
        <taxon>Cyphomyrmex</taxon>
    </lineage>
</organism>
<feature type="domain" description="RNase H type-1" evidence="1">
    <location>
        <begin position="387"/>
        <end position="520"/>
    </location>
</feature>
<accession>A0A151IC36</accession>
<dbReference type="EMBL" id="KQ978069">
    <property type="protein sequence ID" value="KYM97369.1"/>
    <property type="molecule type" value="Genomic_DNA"/>
</dbReference>
<dbReference type="Pfam" id="PF00075">
    <property type="entry name" value="RNase_H"/>
    <property type="match status" value="1"/>
</dbReference>
<dbReference type="SUPFAM" id="SSF56219">
    <property type="entry name" value="DNase I-like"/>
    <property type="match status" value="1"/>
</dbReference>
<dbReference type="PANTHER" id="PTHR33273:SF4">
    <property type="entry name" value="ENDONUCLEASE_EXONUCLEASE_PHOSPHATASE DOMAIN-CONTAINING PROTEIN"/>
    <property type="match status" value="1"/>
</dbReference>
<dbReference type="Gene3D" id="3.60.10.10">
    <property type="entry name" value="Endonuclease/exonuclease/phosphatase"/>
    <property type="match status" value="1"/>
</dbReference>
<dbReference type="SUPFAM" id="SSF53098">
    <property type="entry name" value="Ribonuclease H-like"/>
    <property type="match status" value="1"/>
</dbReference>
<dbReference type="Gene3D" id="3.30.420.10">
    <property type="entry name" value="Ribonuclease H-like superfamily/Ribonuclease H"/>
    <property type="match status" value="1"/>
</dbReference>
<dbReference type="CDD" id="cd09276">
    <property type="entry name" value="Rnase_HI_RT_non_LTR"/>
    <property type="match status" value="1"/>
</dbReference>
<proteinExistence type="predicted"/>
<dbReference type="GO" id="GO:0004523">
    <property type="term" value="F:RNA-DNA hybrid ribonuclease activity"/>
    <property type="evidence" value="ECO:0007669"/>
    <property type="project" value="InterPro"/>
</dbReference>
<evidence type="ECO:0000313" key="2">
    <source>
        <dbReference type="EMBL" id="KYM97369.1"/>
    </source>
</evidence>
<dbReference type="PROSITE" id="PS50879">
    <property type="entry name" value="RNASE_H_1"/>
    <property type="match status" value="1"/>
</dbReference>
<evidence type="ECO:0000313" key="3">
    <source>
        <dbReference type="Proteomes" id="UP000078542"/>
    </source>
</evidence>
<name>A0A151IC36_9HYME</name>
<evidence type="ECO:0000259" key="1">
    <source>
        <dbReference type="PROSITE" id="PS50879"/>
    </source>
</evidence>
<protein>
    <submittedName>
        <fullName evidence="2">Pol polyprotein</fullName>
    </submittedName>
</protein>
<reference evidence="2 3" key="1">
    <citation type="submission" date="2016-03" db="EMBL/GenBank/DDBJ databases">
        <title>Cyphomyrmex costatus WGS genome.</title>
        <authorList>
            <person name="Nygaard S."/>
            <person name="Hu H."/>
            <person name="Boomsma J."/>
            <person name="Zhang G."/>
        </authorList>
    </citation>
    <scope>NUCLEOTIDE SEQUENCE [LARGE SCALE GENOMIC DNA]</scope>
    <source>
        <strain evidence="2">MS0001</strain>
        <tissue evidence="2">Whole body</tissue>
    </source>
</reference>
<dbReference type="Pfam" id="PF14529">
    <property type="entry name" value="Exo_endo_phos_2"/>
    <property type="match status" value="1"/>
</dbReference>